<dbReference type="InterPro" id="IPR038727">
    <property type="entry name" value="NadR/Ttd14_AAA_dom"/>
</dbReference>
<dbReference type="InterPro" id="IPR027417">
    <property type="entry name" value="P-loop_NTPase"/>
</dbReference>
<dbReference type="SUPFAM" id="SSF52540">
    <property type="entry name" value="P-loop containing nucleoside triphosphate hydrolases"/>
    <property type="match status" value="1"/>
</dbReference>
<dbReference type="Proteomes" id="UP000288096">
    <property type="component" value="Unassembled WGS sequence"/>
</dbReference>
<dbReference type="AlphaFoldDB" id="A0A401FWC9"/>
<sequence length="174" mass="20114">MRLTDWYVITGAPCSGKTTVINALNRMGFRVIHEAARAHIDGELKKGRTMAQIRGNTLAFQQHILRRKLTIEKRLSPRKTVFLDRGIPDSIGYYRLSGLSISEPMAHSRTVRYKKIFFFDRLGFQTDRVRSEDEATAARLDRLLREAYHTLGYNMVHVPVLPVAERTKFILKRL</sequence>
<organism evidence="2 3">
    <name type="scientific">Desulfonema ishimotonii</name>
    <dbReference type="NCBI Taxonomy" id="45657"/>
    <lineage>
        <taxon>Bacteria</taxon>
        <taxon>Pseudomonadati</taxon>
        <taxon>Thermodesulfobacteriota</taxon>
        <taxon>Desulfobacteria</taxon>
        <taxon>Desulfobacterales</taxon>
        <taxon>Desulfococcaceae</taxon>
        <taxon>Desulfonema</taxon>
    </lineage>
</organism>
<reference evidence="3" key="1">
    <citation type="submission" date="2017-11" db="EMBL/GenBank/DDBJ databases">
        <authorList>
            <person name="Watanabe M."/>
            <person name="Kojima H."/>
        </authorList>
    </citation>
    <scope>NUCLEOTIDE SEQUENCE [LARGE SCALE GENOMIC DNA]</scope>
    <source>
        <strain evidence="3">Tokyo 01</strain>
    </source>
</reference>
<comment type="caution">
    <text evidence="2">The sequence shown here is derived from an EMBL/GenBank/DDBJ whole genome shotgun (WGS) entry which is preliminary data.</text>
</comment>
<gene>
    <name evidence="2" type="ORF">DENIS_2252</name>
</gene>
<dbReference type="EMBL" id="BEXT01000001">
    <property type="protein sequence ID" value="GBC61292.1"/>
    <property type="molecule type" value="Genomic_DNA"/>
</dbReference>
<protein>
    <recommendedName>
        <fullName evidence="1">NadR/Ttd14 AAA domain-containing protein</fullName>
    </recommendedName>
</protein>
<dbReference type="Gene3D" id="3.40.50.300">
    <property type="entry name" value="P-loop containing nucleotide triphosphate hydrolases"/>
    <property type="match status" value="1"/>
</dbReference>
<proteinExistence type="predicted"/>
<dbReference type="Pfam" id="PF13521">
    <property type="entry name" value="AAA_28"/>
    <property type="match status" value="1"/>
</dbReference>
<dbReference type="RefSeq" id="WP_166405039.1">
    <property type="nucleotide sequence ID" value="NZ_BEXT01000001.1"/>
</dbReference>
<reference evidence="3" key="2">
    <citation type="submission" date="2019-01" db="EMBL/GenBank/DDBJ databases">
        <title>Genome sequence of Desulfonema ishimotonii strain Tokyo 01.</title>
        <authorList>
            <person name="Fukui M."/>
        </authorList>
    </citation>
    <scope>NUCLEOTIDE SEQUENCE [LARGE SCALE GENOMIC DNA]</scope>
    <source>
        <strain evidence="3">Tokyo 01</strain>
    </source>
</reference>
<evidence type="ECO:0000259" key="1">
    <source>
        <dbReference type="Pfam" id="PF13521"/>
    </source>
</evidence>
<accession>A0A401FWC9</accession>
<evidence type="ECO:0000313" key="3">
    <source>
        <dbReference type="Proteomes" id="UP000288096"/>
    </source>
</evidence>
<name>A0A401FWC9_9BACT</name>
<keyword evidence="3" id="KW-1185">Reference proteome</keyword>
<evidence type="ECO:0000313" key="2">
    <source>
        <dbReference type="EMBL" id="GBC61292.1"/>
    </source>
</evidence>
<feature type="domain" description="NadR/Ttd14 AAA" evidence="1">
    <location>
        <begin position="7"/>
        <end position="166"/>
    </location>
</feature>